<gene>
    <name evidence="7" type="ORF">AB6A40_011842</name>
</gene>
<keyword evidence="4" id="KW-0520">NAD</keyword>
<name>A0ABD6EYT7_9BILA</name>
<reference evidence="7 8" key="1">
    <citation type="submission" date="2024-08" db="EMBL/GenBank/DDBJ databases">
        <title>Gnathostoma spinigerum genome.</title>
        <authorList>
            <person name="Gonzalez-Bertolin B."/>
            <person name="Monzon S."/>
            <person name="Zaballos A."/>
            <person name="Jimenez P."/>
            <person name="Dekumyoy P."/>
            <person name="Varona S."/>
            <person name="Cuesta I."/>
            <person name="Sumanam S."/>
            <person name="Adisakwattana P."/>
            <person name="Gasser R.B."/>
            <person name="Hernandez-Gonzalez A."/>
            <person name="Young N.D."/>
            <person name="Perteguer M.J."/>
        </authorList>
    </citation>
    <scope>NUCLEOTIDE SEQUENCE [LARGE SCALE GENOMIC DNA]</scope>
    <source>
        <strain evidence="7">AL3</strain>
        <tissue evidence="7">Liver</tissue>
    </source>
</reference>
<dbReference type="SUPFAM" id="SSF52283">
    <property type="entry name" value="Formate/glycerate dehydrogenase catalytic domain-like"/>
    <property type="match status" value="1"/>
</dbReference>
<feature type="domain" description="Alanine dehydrogenase/pyridine nucleotide transhydrogenase N-terminal" evidence="6">
    <location>
        <begin position="1"/>
        <end position="43"/>
    </location>
</feature>
<accession>A0ABD6EYT7</accession>
<evidence type="ECO:0000256" key="4">
    <source>
        <dbReference type="ARBA" id="ARBA00023027"/>
    </source>
</evidence>
<protein>
    <recommendedName>
        <fullName evidence="1">proton-translocating NAD(P)(+) transhydrogenase</fullName>
        <ecNumber evidence="1">7.1.1.1</ecNumber>
    </recommendedName>
</protein>
<evidence type="ECO:0000256" key="1">
    <source>
        <dbReference type="ARBA" id="ARBA00012943"/>
    </source>
</evidence>
<organism evidence="7 8">
    <name type="scientific">Gnathostoma spinigerum</name>
    <dbReference type="NCBI Taxonomy" id="75299"/>
    <lineage>
        <taxon>Eukaryota</taxon>
        <taxon>Metazoa</taxon>
        <taxon>Ecdysozoa</taxon>
        <taxon>Nematoda</taxon>
        <taxon>Chromadorea</taxon>
        <taxon>Rhabditida</taxon>
        <taxon>Spirurina</taxon>
        <taxon>Gnathostomatomorpha</taxon>
        <taxon>Gnathostomatoidea</taxon>
        <taxon>Gnathostomatidae</taxon>
        <taxon>Gnathostoma</taxon>
    </lineage>
</organism>
<comment type="catalytic activity">
    <reaction evidence="5">
        <text>NAD(+) + NADPH + H(+)(in) = NADH + NADP(+) + H(+)(out)</text>
        <dbReference type="Rhea" id="RHEA:47992"/>
        <dbReference type="ChEBI" id="CHEBI:15378"/>
        <dbReference type="ChEBI" id="CHEBI:57540"/>
        <dbReference type="ChEBI" id="CHEBI:57783"/>
        <dbReference type="ChEBI" id="CHEBI:57945"/>
        <dbReference type="ChEBI" id="CHEBI:58349"/>
        <dbReference type="EC" id="7.1.1.1"/>
    </reaction>
</comment>
<sequence length="43" mass="4866">MIYPAQNKALIDEMAKKNMTVFAMDCIPRISRAQVYDVLSSMA</sequence>
<evidence type="ECO:0000256" key="5">
    <source>
        <dbReference type="ARBA" id="ARBA00048202"/>
    </source>
</evidence>
<comment type="caution">
    <text evidence="7">The sequence shown here is derived from an EMBL/GenBank/DDBJ whole genome shotgun (WGS) entry which is preliminary data.</text>
</comment>
<dbReference type="Gene3D" id="3.40.50.720">
    <property type="entry name" value="NAD(P)-binding Rossmann-like Domain"/>
    <property type="match status" value="1"/>
</dbReference>
<dbReference type="GO" id="GO:0008750">
    <property type="term" value="F:proton-translocating NAD(P)+ transhydrogenase activity"/>
    <property type="evidence" value="ECO:0007669"/>
    <property type="project" value="UniProtKB-EC"/>
</dbReference>
<keyword evidence="8" id="KW-1185">Reference proteome</keyword>
<evidence type="ECO:0000256" key="3">
    <source>
        <dbReference type="ARBA" id="ARBA00022967"/>
    </source>
</evidence>
<dbReference type="InterPro" id="IPR007886">
    <property type="entry name" value="AlaDH/PNT_N"/>
</dbReference>
<dbReference type="EMBL" id="JBGFUD010053714">
    <property type="protein sequence ID" value="MFH4985133.1"/>
    <property type="molecule type" value="Genomic_DNA"/>
</dbReference>
<evidence type="ECO:0000313" key="8">
    <source>
        <dbReference type="Proteomes" id="UP001608902"/>
    </source>
</evidence>
<dbReference type="Proteomes" id="UP001608902">
    <property type="component" value="Unassembled WGS sequence"/>
</dbReference>
<dbReference type="Pfam" id="PF05222">
    <property type="entry name" value="AlaDh_PNT_N"/>
    <property type="match status" value="1"/>
</dbReference>
<evidence type="ECO:0000259" key="6">
    <source>
        <dbReference type="Pfam" id="PF05222"/>
    </source>
</evidence>
<evidence type="ECO:0000256" key="2">
    <source>
        <dbReference type="ARBA" id="ARBA00022857"/>
    </source>
</evidence>
<dbReference type="PANTHER" id="PTHR10160">
    <property type="entry name" value="NAD(P) TRANSHYDROGENASE"/>
    <property type="match status" value="1"/>
</dbReference>
<keyword evidence="2" id="KW-0521">NADP</keyword>
<dbReference type="EC" id="7.1.1.1" evidence="1"/>
<proteinExistence type="predicted"/>
<feature type="non-terminal residue" evidence="7">
    <location>
        <position position="43"/>
    </location>
</feature>
<dbReference type="PANTHER" id="PTHR10160:SF19">
    <property type="entry name" value="PROTON-TRANSLOCATING NAD(P)(+) TRANSHYDROGENASE"/>
    <property type="match status" value="1"/>
</dbReference>
<dbReference type="AlphaFoldDB" id="A0ABD6EYT7"/>
<evidence type="ECO:0000313" key="7">
    <source>
        <dbReference type="EMBL" id="MFH4985133.1"/>
    </source>
</evidence>
<keyword evidence="3" id="KW-1278">Translocase</keyword>